<dbReference type="CDD" id="cd04645">
    <property type="entry name" value="LbH_gamma_CA_like"/>
    <property type="match status" value="1"/>
</dbReference>
<dbReference type="SUPFAM" id="SSF51161">
    <property type="entry name" value="Trimeric LpxA-like enzymes"/>
    <property type="match status" value="1"/>
</dbReference>
<dbReference type="InterPro" id="IPR011004">
    <property type="entry name" value="Trimer_LpxA-like_sf"/>
</dbReference>
<dbReference type="PANTHER" id="PTHR13061:SF56">
    <property type="entry name" value="PROTEIN YRDA"/>
    <property type="match status" value="1"/>
</dbReference>
<name>A0A0S2THU6_9GAMM</name>
<evidence type="ECO:0008006" key="3">
    <source>
        <dbReference type="Google" id="ProtNLM"/>
    </source>
</evidence>
<dbReference type="Proteomes" id="UP000055136">
    <property type="component" value="Chromosome"/>
</dbReference>
<dbReference type="InterPro" id="IPR050484">
    <property type="entry name" value="Transf_Hexapept/Carb_Anhydrase"/>
</dbReference>
<keyword evidence="2" id="KW-1185">Reference proteome</keyword>
<dbReference type="PANTHER" id="PTHR13061">
    <property type="entry name" value="DYNACTIN SUBUNIT P25"/>
    <property type="match status" value="1"/>
</dbReference>
<dbReference type="EMBL" id="CP013099">
    <property type="protein sequence ID" value="ALP54703.1"/>
    <property type="molecule type" value="Genomic_DNA"/>
</dbReference>
<gene>
    <name evidence="1" type="ORF">Tel_02260</name>
</gene>
<dbReference type="STRING" id="1748243.Tel_02260"/>
<sequence>MSIRSFQDIHPDIAASAYVDPDASVIGAVTIGADSSIWPAVVARGDVHKIVIGARTNIQDGTVIHVTADNEFNPGGFATIIGDGVTVGHKAVLHACSVEDYALVGMGAIVLDGAVVQSKAMVAAGSVVPPGKVIESGHLWLGSPAKKIRPLSEQELAYLEFSARHYVELKNRHMKS</sequence>
<organism evidence="1 2">
    <name type="scientific">Candidatus Tenderia electrophaga</name>
    <dbReference type="NCBI Taxonomy" id="1748243"/>
    <lineage>
        <taxon>Bacteria</taxon>
        <taxon>Pseudomonadati</taxon>
        <taxon>Pseudomonadota</taxon>
        <taxon>Gammaproteobacteria</taxon>
        <taxon>Candidatus Tenderiales</taxon>
        <taxon>Candidatus Tenderiaceae</taxon>
        <taxon>Candidatus Tenderia</taxon>
    </lineage>
</organism>
<accession>A0A0S2THU6</accession>
<protein>
    <recommendedName>
        <fullName evidence="3">Anhydrase</fullName>
    </recommendedName>
</protein>
<evidence type="ECO:0000313" key="2">
    <source>
        <dbReference type="Proteomes" id="UP000055136"/>
    </source>
</evidence>
<dbReference type="AlphaFoldDB" id="A0A0S2THU6"/>
<proteinExistence type="predicted"/>
<dbReference type="InterPro" id="IPR047324">
    <property type="entry name" value="LbH_gamma_CA-like"/>
</dbReference>
<reference evidence="1" key="1">
    <citation type="submission" date="2015-10" db="EMBL/GenBank/DDBJ databases">
        <title>Description of Candidatus Tenderia electrophaga gen. nov, sp. nov., an Uncultivated Electroautotroph from a Biocathode Enrichment.</title>
        <authorList>
            <person name="Eddie B.J."/>
            <person name="Malanoski A.P."/>
            <person name="Wang Z."/>
            <person name="Hall R.J."/>
            <person name="Oh S.D."/>
            <person name="Heiner C."/>
            <person name="Lin B."/>
            <person name="Strycharz-Glaven S.M."/>
        </authorList>
    </citation>
    <scope>NUCLEOTIDE SEQUENCE [LARGE SCALE GENOMIC DNA]</scope>
    <source>
        <strain evidence="1">NRL1</strain>
    </source>
</reference>
<dbReference type="KEGG" id="tee:Tel_02260"/>
<dbReference type="Gene3D" id="2.160.10.10">
    <property type="entry name" value="Hexapeptide repeat proteins"/>
    <property type="match status" value="1"/>
</dbReference>
<evidence type="ECO:0000313" key="1">
    <source>
        <dbReference type="EMBL" id="ALP54703.1"/>
    </source>
</evidence>